<evidence type="ECO:0000313" key="3">
    <source>
        <dbReference type="Proteomes" id="UP000527355"/>
    </source>
</evidence>
<accession>A0A7J7SBW0</accession>
<evidence type="ECO:0000313" key="2">
    <source>
        <dbReference type="EMBL" id="KAF6285892.1"/>
    </source>
</evidence>
<reference evidence="2 3" key="1">
    <citation type="journal article" date="2020" name="Nature">
        <title>Six reference-quality genomes reveal evolution of bat adaptations.</title>
        <authorList>
            <person name="Jebb D."/>
            <person name="Huang Z."/>
            <person name="Pippel M."/>
            <person name="Hughes G.M."/>
            <person name="Lavrichenko K."/>
            <person name="Devanna P."/>
            <person name="Winkler S."/>
            <person name="Jermiin L.S."/>
            <person name="Skirmuntt E.C."/>
            <person name="Katzourakis A."/>
            <person name="Burkitt-Gray L."/>
            <person name="Ray D.A."/>
            <person name="Sullivan K.A.M."/>
            <person name="Roscito J.G."/>
            <person name="Kirilenko B.M."/>
            <person name="Davalos L.M."/>
            <person name="Corthals A.P."/>
            <person name="Power M.L."/>
            <person name="Jones G."/>
            <person name="Ransome R.D."/>
            <person name="Dechmann D.K.N."/>
            <person name="Locatelli A.G."/>
            <person name="Puechmaille S.J."/>
            <person name="Fedrigo O."/>
            <person name="Jarvis E.D."/>
            <person name="Hiller M."/>
            <person name="Vernes S.C."/>
            <person name="Myers E.W."/>
            <person name="Teeling E.C."/>
        </authorList>
    </citation>
    <scope>NUCLEOTIDE SEQUENCE [LARGE SCALE GENOMIC DNA]</scope>
    <source>
        <strain evidence="2">MMyoMyo1</strain>
        <tissue evidence="2">Flight muscle</tissue>
    </source>
</reference>
<keyword evidence="1" id="KW-0812">Transmembrane</keyword>
<keyword evidence="1" id="KW-0472">Membrane</keyword>
<sequence>MPDSPFSPCMSLGPQILARNWSSEQSGACVSLPIEKDNHVLNCQPFPHAPPYLCTLLPRPTSSESQCAFLFPSSCRISTWPAFLWFWMMSVLSFSCIFEVVVRGSNFRCLPMPPSSPVIL</sequence>
<gene>
    <name evidence="2" type="ORF">mMyoMyo1_009463</name>
</gene>
<dbReference type="Proteomes" id="UP000527355">
    <property type="component" value="Unassembled WGS sequence"/>
</dbReference>
<proteinExistence type="predicted"/>
<keyword evidence="3" id="KW-1185">Reference proteome</keyword>
<name>A0A7J7SBW0_MYOMY</name>
<evidence type="ECO:0000256" key="1">
    <source>
        <dbReference type="SAM" id="Phobius"/>
    </source>
</evidence>
<dbReference type="AlphaFoldDB" id="A0A7J7SBW0"/>
<organism evidence="2 3">
    <name type="scientific">Myotis myotis</name>
    <name type="common">Greater mouse-eared bat</name>
    <name type="synonym">Vespertilio myotis</name>
    <dbReference type="NCBI Taxonomy" id="51298"/>
    <lineage>
        <taxon>Eukaryota</taxon>
        <taxon>Metazoa</taxon>
        <taxon>Chordata</taxon>
        <taxon>Craniata</taxon>
        <taxon>Vertebrata</taxon>
        <taxon>Euteleostomi</taxon>
        <taxon>Mammalia</taxon>
        <taxon>Eutheria</taxon>
        <taxon>Laurasiatheria</taxon>
        <taxon>Chiroptera</taxon>
        <taxon>Yangochiroptera</taxon>
        <taxon>Vespertilionidae</taxon>
        <taxon>Myotis</taxon>
    </lineage>
</organism>
<keyword evidence="1" id="KW-1133">Transmembrane helix</keyword>
<feature type="transmembrane region" description="Helical" evidence="1">
    <location>
        <begin position="82"/>
        <end position="102"/>
    </location>
</feature>
<comment type="caution">
    <text evidence="2">The sequence shown here is derived from an EMBL/GenBank/DDBJ whole genome shotgun (WGS) entry which is preliminary data.</text>
</comment>
<protein>
    <submittedName>
        <fullName evidence="2">Uncharacterized protein</fullName>
    </submittedName>
</protein>
<dbReference type="EMBL" id="JABWUV010000019">
    <property type="protein sequence ID" value="KAF6285892.1"/>
    <property type="molecule type" value="Genomic_DNA"/>
</dbReference>